<keyword evidence="1" id="KW-0472">Membrane</keyword>
<dbReference type="Gene3D" id="6.10.140.1340">
    <property type="match status" value="1"/>
</dbReference>
<dbReference type="PROSITE" id="PS50206">
    <property type="entry name" value="RHODANESE_3"/>
    <property type="match status" value="1"/>
</dbReference>
<protein>
    <submittedName>
        <fullName evidence="3">Rhodanese-like domain-containing protein</fullName>
    </submittedName>
</protein>
<keyword evidence="1" id="KW-0812">Transmembrane</keyword>
<dbReference type="CDD" id="cd00158">
    <property type="entry name" value="RHOD"/>
    <property type="match status" value="1"/>
</dbReference>
<dbReference type="Pfam" id="PF11127">
    <property type="entry name" value="YgaP-like_TM"/>
    <property type="match status" value="1"/>
</dbReference>
<dbReference type="InterPro" id="IPR036873">
    <property type="entry name" value="Rhodanese-like_dom_sf"/>
</dbReference>
<keyword evidence="1" id="KW-1133">Transmembrane helix</keyword>
<feature type="transmembrane region" description="Helical" evidence="1">
    <location>
        <begin position="148"/>
        <end position="168"/>
    </location>
</feature>
<feature type="domain" description="Rhodanese" evidence="2">
    <location>
        <begin position="18"/>
        <end position="106"/>
    </location>
</feature>
<dbReference type="InterPro" id="IPR021309">
    <property type="entry name" value="YgaP-like_TM"/>
</dbReference>
<evidence type="ECO:0000313" key="4">
    <source>
        <dbReference type="Proteomes" id="UP001490365"/>
    </source>
</evidence>
<dbReference type="RefSeq" id="WP_351955101.1">
    <property type="nucleotide sequence ID" value="NZ_JBEOZM010000002.1"/>
</dbReference>
<comment type="caution">
    <text evidence="3">The sequence shown here is derived from an EMBL/GenBank/DDBJ whole genome shotgun (WGS) entry which is preliminary data.</text>
</comment>
<evidence type="ECO:0000313" key="3">
    <source>
        <dbReference type="EMBL" id="MER6266400.1"/>
    </source>
</evidence>
<dbReference type="SUPFAM" id="SSF52821">
    <property type="entry name" value="Rhodanese/Cell cycle control phosphatase"/>
    <property type="match status" value="1"/>
</dbReference>
<name>A0ABV1T8P4_9ACTN</name>
<dbReference type="Pfam" id="PF00581">
    <property type="entry name" value="Rhodanese"/>
    <property type="match status" value="1"/>
</dbReference>
<dbReference type="PANTHER" id="PTHR43031:SF16">
    <property type="entry name" value="OXIDOREDUCTASE"/>
    <property type="match status" value="1"/>
</dbReference>
<accession>A0ABV1T8P4</accession>
<proteinExistence type="predicted"/>
<keyword evidence="4" id="KW-1185">Reference proteome</keyword>
<reference evidence="3 4" key="1">
    <citation type="submission" date="2024-06" db="EMBL/GenBank/DDBJ databases">
        <title>The Natural Products Discovery Center: Release of the First 8490 Sequenced Strains for Exploring Actinobacteria Biosynthetic Diversity.</title>
        <authorList>
            <person name="Kalkreuter E."/>
            <person name="Kautsar S.A."/>
            <person name="Yang D."/>
            <person name="Bader C.D."/>
            <person name="Teijaro C.N."/>
            <person name="Fluegel L."/>
            <person name="Davis C.M."/>
            <person name="Simpson J.R."/>
            <person name="Lauterbach L."/>
            <person name="Steele A.D."/>
            <person name="Gui C."/>
            <person name="Meng S."/>
            <person name="Li G."/>
            <person name="Viehrig K."/>
            <person name="Ye F."/>
            <person name="Su P."/>
            <person name="Kiefer A.F."/>
            <person name="Nichols A."/>
            <person name="Cepeda A.J."/>
            <person name="Yan W."/>
            <person name="Fan B."/>
            <person name="Jiang Y."/>
            <person name="Adhikari A."/>
            <person name="Zheng C.-J."/>
            <person name="Schuster L."/>
            <person name="Cowan T.M."/>
            <person name="Smanski M.J."/>
            <person name="Chevrette M.G."/>
            <person name="De Carvalho L.P.S."/>
            <person name="Shen B."/>
        </authorList>
    </citation>
    <scope>NUCLEOTIDE SEQUENCE [LARGE SCALE GENOMIC DNA]</scope>
    <source>
        <strain evidence="3 4">NPDC001694</strain>
    </source>
</reference>
<dbReference type="PANTHER" id="PTHR43031">
    <property type="entry name" value="FAD-DEPENDENT OXIDOREDUCTASE"/>
    <property type="match status" value="1"/>
</dbReference>
<dbReference type="Gene3D" id="3.40.250.10">
    <property type="entry name" value="Rhodanese-like domain"/>
    <property type="match status" value="1"/>
</dbReference>
<evidence type="ECO:0000256" key="1">
    <source>
        <dbReference type="SAM" id="Phobius"/>
    </source>
</evidence>
<feature type="transmembrane region" description="Helical" evidence="1">
    <location>
        <begin position="121"/>
        <end position="142"/>
    </location>
</feature>
<dbReference type="SMART" id="SM00450">
    <property type="entry name" value="RHOD"/>
    <property type="match status" value="1"/>
</dbReference>
<organism evidence="3 4">
    <name type="scientific">Streptomyces sp. 900105755</name>
    <dbReference type="NCBI Taxonomy" id="3154389"/>
    <lineage>
        <taxon>Bacteria</taxon>
        <taxon>Bacillati</taxon>
        <taxon>Actinomycetota</taxon>
        <taxon>Actinomycetes</taxon>
        <taxon>Kitasatosporales</taxon>
        <taxon>Streptomycetaceae</taxon>
        <taxon>Streptomyces</taxon>
    </lineage>
</organism>
<evidence type="ECO:0000259" key="2">
    <source>
        <dbReference type="PROSITE" id="PS50206"/>
    </source>
</evidence>
<dbReference type="EMBL" id="JBEOZM010000002">
    <property type="protein sequence ID" value="MER6266400.1"/>
    <property type="molecule type" value="Genomic_DNA"/>
</dbReference>
<dbReference type="InterPro" id="IPR001763">
    <property type="entry name" value="Rhodanese-like_dom"/>
</dbReference>
<gene>
    <name evidence="3" type="ORF">ABT211_03730</name>
</gene>
<dbReference type="InterPro" id="IPR050229">
    <property type="entry name" value="GlpE_sulfurtransferase"/>
</dbReference>
<dbReference type="InterPro" id="IPR001307">
    <property type="entry name" value="Thiosulphate_STrfase_CS"/>
</dbReference>
<dbReference type="PROSITE" id="PS00380">
    <property type="entry name" value="RHODANESE_1"/>
    <property type="match status" value="1"/>
</dbReference>
<dbReference type="Proteomes" id="UP001490365">
    <property type="component" value="Unassembled WGS sequence"/>
</dbReference>
<sequence>MATTPPSPDLTPDQALARLPELTVVDVRTPGEYAAGHVPGAHNIPLDALHRALAALRAADGELLLVCASGARAERARAVLAAHGIPAATLTGGTRGWAERGHELHRPRGTSRATWAMERQVRFTAGSAVLVGLGLGLLHPAWLVLSAGVAGGLVFSALTDTCGMAAVLSKLPHNRPRPADLDATLARLGSARG</sequence>